<reference evidence="2" key="1">
    <citation type="submission" date="2022-10" db="EMBL/GenBank/DDBJ databases">
        <title>Tapping the CABI collections for fungal endophytes: first genome assemblies for Collariella, Neodidymelliopsis, Ascochyta clinopodiicola, Didymella pomorum, Didymosphaeria variabile, Neocosmospora piperis and Neocucurbitaria cava.</title>
        <authorList>
            <person name="Hill R."/>
        </authorList>
    </citation>
    <scope>NUCLEOTIDE SEQUENCE</scope>
    <source>
        <strain evidence="2">IMI 356814</strain>
    </source>
</reference>
<comment type="caution">
    <text evidence="2">The sequence shown here is derived from an EMBL/GenBank/DDBJ whole genome shotgun (WGS) entry which is preliminary data.</text>
</comment>
<feature type="region of interest" description="Disordered" evidence="1">
    <location>
        <begin position="60"/>
        <end position="79"/>
    </location>
</feature>
<evidence type="ECO:0000313" key="2">
    <source>
        <dbReference type="EMBL" id="KAJ4371595.1"/>
    </source>
</evidence>
<feature type="compositionally biased region" description="Acidic residues" evidence="1">
    <location>
        <begin position="17"/>
        <end position="34"/>
    </location>
</feature>
<name>A0A9W9CNA5_9PLEO</name>
<feature type="region of interest" description="Disordered" evidence="1">
    <location>
        <begin position="1"/>
        <end position="35"/>
    </location>
</feature>
<evidence type="ECO:0000313" key="3">
    <source>
        <dbReference type="Proteomes" id="UP001140560"/>
    </source>
</evidence>
<keyword evidence="3" id="KW-1185">Reference proteome</keyword>
<dbReference type="Proteomes" id="UP001140560">
    <property type="component" value="Unassembled WGS sequence"/>
</dbReference>
<evidence type="ECO:0000256" key="1">
    <source>
        <dbReference type="SAM" id="MobiDB-lite"/>
    </source>
</evidence>
<dbReference type="OrthoDB" id="73875at2759"/>
<dbReference type="AlphaFoldDB" id="A0A9W9CNA5"/>
<proteinExistence type="predicted"/>
<organism evidence="2 3">
    <name type="scientific">Neocucurbitaria cava</name>
    <dbReference type="NCBI Taxonomy" id="798079"/>
    <lineage>
        <taxon>Eukaryota</taxon>
        <taxon>Fungi</taxon>
        <taxon>Dikarya</taxon>
        <taxon>Ascomycota</taxon>
        <taxon>Pezizomycotina</taxon>
        <taxon>Dothideomycetes</taxon>
        <taxon>Pleosporomycetidae</taxon>
        <taxon>Pleosporales</taxon>
        <taxon>Pleosporineae</taxon>
        <taxon>Cucurbitariaceae</taxon>
        <taxon>Neocucurbitaria</taxon>
    </lineage>
</organism>
<dbReference type="EMBL" id="JAPEUY010000007">
    <property type="protein sequence ID" value="KAJ4371595.1"/>
    <property type="molecule type" value="Genomic_DNA"/>
</dbReference>
<sequence length="197" mass="21912">MRLGNTHIPGSILSPIDENEEEEEEEEEEEDEEICALPQKTTKTVGVTVTATSEKTVIVEPSTTSKAPAPAKTPDFSKDQTKCYDSGQWTRRARMVNAADTMCDSYLKGKTLMEKWNPGEVKSTFDRVDSEVTGVQIVAFVEANPGSGCEWKVDVNQCKTEFRKIIDECDTNGENRKQGGRLVGDCLTWRLDPNSDL</sequence>
<gene>
    <name evidence="2" type="ORF">N0V83_004815</name>
</gene>
<accession>A0A9W9CNA5</accession>
<protein>
    <submittedName>
        <fullName evidence="2">Uncharacterized protein</fullName>
    </submittedName>
</protein>